<dbReference type="Proteomes" id="UP001057279">
    <property type="component" value="Linkage Group LG12"/>
</dbReference>
<dbReference type="EMBL" id="CM043037">
    <property type="protein sequence ID" value="KAI4578018.1"/>
    <property type="molecule type" value="Genomic_DNA"/>
</dbReference>
<evidence type="ECO:0000313" key="1">
    <source>
        <dbReference type="EMBL" id="KAI4578018.1"/>
    </source>
</evidence>
<evidence type="ECO:0000313" key="2">
    <source>
        <dbReference type="Proteomes" id="UP001057279"/>
    </source>
</evidence>
<proteinExistence type="predicted"/>
<organism evidence="1 2">
    <name type="scientific">Ovis ammon polii x Ovis aries</name>
    <dbReference type="NCBI Taxonomy" id="2918886"/>
    <lineage>
        <taxon>Eukaryota</taxon>
        <taxon>Metazoa</taxon>
        <taxon>Chordata</taxon>
        <taxon>Craniata</taxon>
        <taxon>Vertebrata</taxon>
        <taxon>Euteleostomi</taxon>
        <taxon>Mammalia</taxon>
        <taxon>Eutheria</taxon>
        <taxon>Laurasiatheria</taxon>
        <taxon>Artiodactyla</taxon>
        <taxon>Ruminantia</taxon>
        <taxon>Pecora</taxon>
        <taxon>Bovidae</taxon>
        <taxon>Caprinae</taxon>
        <taxon>Ovis</taxon>
    </lineage>
</organism>
<sequence>MSTGLAICPEATTGDVFEPVAIQDELLFCYTVFKFIHIQLNKAPLLGEVDLLAARELEPGPAEFNHMLLVLQLGADGHYDLTKVDPGHCALGLSKATTHTCLEPISSNTGQRLVDAGTGPDVEEAEMSKRVFDLGEVIWEEETDMNRNTTVRSVPGRVLLRIKDQKVPYVFHGIVGRVDSGRFFRSCRQNALEELRRQHDPAESMAGAMVWTLDMDDFAGFFCNQSWYPLIKTLRLELSFVVLVLLQSCAAYKLICYYTSWSQYREGDGSCFPDAIDPFLCTHVIYSFANISNNEIDTWEWNDVTLYDTLNTLKNRNPKLKTLLSVGGWNFGPERFSKIASKTQSRRTFIKSVPPFLRTHGFDGLDLAWLYPGRRDKRHLTALVKEMKAEFIREAQAGTEQLLLSAAVSAGKIAIDRGYDIAQISRHLDFISLLTYDFHGAWRQTVGHHSPLFRGQEDASSDRFSNADYAVSYMLRLGAPANKLVMGIPTFGRSFTLASSKTDVGAPVSGPGIPGRFTKEKGILAYYEICDFLHGATTHRFRDQQVPYATKGNQWVAYDDQESVKNKARYLKNRQLAGAMVWALDLDDFRGTFCGQNLTFPLTNVPSAPLLLAVEDVSESSVTVSWEPPERLGRLGLQGYVLELRREGALDWVPVNARPMMVTQQTLRNLAVGDKFFVRVAAVSSAGAGPPAVLEQLVHIQETIEAPKIRVPRHLRQTYIRQVGESINLQIPFQGNPKPQALWTHNGHALDSQRVSVRTGDQDSILFIRSAQRSDSGCYELTVQLKGLEAKAAINILVIEKPGPPSSIRLLDVWNCNATLQWTPPQDTGNTELLGYTVQKADRKTRQWFTVIERCRPTTCTVSDLIVGNSYSFRVFSENLCGLSASAAVTKELAHIVKTDIVAKPKSFVERDFSEAPSFTQPLADHTSTPGYSTQLSCSVRASPKAKIIWMKNKMDIQGDPKYRALSEQGVCTLEIRKPSPFDSGVYTCKAINVLGEASVDCRLEVKGED</sequence>
<keyword evidence="2" id="KW-1185">Reference proteome</keyword>
<reference evidence="1" key="1">
    <citation type="submission" date="2022-03" db="EMBL/GenBank/DDBJ databases">
        <title>Genomic analyses of argali, domestic sheep and their hybrids provide insights into chromosomal evolution, heterosis and genetic basis of agronomic traits.</title>
        <authorList>
            <person name="Li M."/>
        </authorList>
    </citation>
    <scope>NUCLEOTIDE SEQUENCE</scope>
    <source>
        <strain evidence="1">F1 hybrid</strain>
    </source>
</reference>
<gene>
    <name evidence="1" type="ORF">MJG53_010873</name>
</gene>
<name>A0ACB9UR45_9CETA</name>
<protein>
    <submittedName>
        <fullName evidence="1">Uncharacterized protein</fullName>
    </submittedName>
</protein>
<accession>A0ACB9UR45</accession>
<comment type="caution">
    <text evidence="1">The sequence shown here is derived from an EMBL/GenBank/DDBJ whole genome shotgun (WGS) entry which is preliminary data.</text>
</comment>